<keyword evidence="11" id="KW-0408">Iron</keyword>
<sequence>MANRPSTVCFLLIMMALAFGLAQGKEIFRSLAKLRSLVTIENKLITDLDTHIQVFREFIGTSRLVHAKTAMIAVTDDAHVTHPIHAFHMLKRYVKFWKTLTDDIDSIIVQDLHTFLTKYDDQLPDESDFSGACLAILRLQLTYEISTRDMADGKFIQKTKATDPDIPPSGMSVDDCYLIGYEAYKANDTHYCVKWMEEGLRRYKEGYSIMPWESSSEIAMLQLKTECLYKADMFNKAWSHFQELSMLDPKNDYVLKNRTTFEAIANTTNNETERLYPPRTVKFKDFNDCCNGKVNHKGNSGLVCYLKHYPTLGFRAFGEEVLHIHPRLVLIHGVIDDHEIDQLKSVAVPKLRASTTSTKSKGSRITPSRVSNTAWLEETDDNILLPRISRRLEAITGLNTENAEPYQLVNYGIGGHFIPHMDVNNANDTIKARVATLLIYLTDVQYGGSTVFDVLGVKVDARKGDAAFWFNLKKSGEFDKDSGHGSCPVLLGEKWIINKWFNYYDQFSKRKCGMSEDE</sequence>
<evidence type="ECO:0000256" key="5">
    <source>
        <dbReference type="ARBA" id="ARBA00012269"/>
    </source>
</evidence>
<feature type="signal peptide" evidence="13">
    <location>
        <begin position="1"/>
        <end position="24"/>
    </location>
</feature>
<dbReference type="InterPro" id="IPR013547">
    <property type="entry name" value="P4H_N"/>
</dbReference>
<dbReference type="Gene3D" id="6.10.140.1460">
    <property type="match status" value="1"/>
</dbReference>
<dbReference type="InterPro" id="IPR011990">
    <property type="entry name" value="TPR-like_helical_dom_sf"/>
</dbReference>
<evidence type="ECO:0000256" key="12">
    <source>
        <dbReference type="ARBA" id="ARBA00023180"/>
    </source>
</evidence>
<dbReference type="Gene3D" id="1.25.40.10">
    <property type="entry name" value="Tetratricopeptide repeat domain"/>
    <property type="match status" value="1"/>
</dbReference>
<evidence type="ECO:0000313" key="15">
    <source>
        <dbReference type="Proteomes" id="UP000694865"/>
    </source>
</evidence>
<evidence type="ECO:0000259" key="14">
    <source>
        <dbReference type="PROSITE" id="PS51471"/>
    </source>
</evidence>
<dbReference type="RefSeq" id="XP_006819757.1">
    <property type="nucleotide sequence ID" value="XM_006819694.1"/>
</dbReference>
<keyword evidence="10" id="KW-0560">Oxidoreductase</keyword>
<reference evidence="16" key="1">
    <citation type="submission" date="2025-08" db="UniProtKB">
        <authorList>
            <consortium name="RefSeq"/>
        </authorList>
    </citation>
    <scope>IDENTIFICATION</scope>
    <source>
        <tissue evidence="16">Testes</tissue>
    </source>
</reference>
<protein>
    <recommendedName>
        <fullName evidence="5">procollagen-proline 4-dioxygenase</fullName>
        <ecNumber evidence="5">1.14.11.2</ecNumber>
    </recommendedName>
</protein>
<dbReference type="PANTHER" id="PTHR10869:SF244">
    <property type="entry name" value="PROLYL 4-HYDROXYLASE SUBUNIT ALPHA-2"/>
    <property type="match status" value="1"/>
</dbReference>
<dbReference type="InterPro" id="IPR005123">
    <property type="entry name" value="Oxoglu/Fe-dep_dioxygenase_dom"/>
</dbReference>
<keyword evidence="8" id="KW-0847">Vitamin C</keyword>
<dbReference type="PANTHER" id="PTHR10869">
    <property type="entry name" value="PROLYL 4-HYDROXYLASE ALPHA SUBUNIT"/>
    <property type="match status" value="1"/>
</dbReference>
<proteinExistence type="inferred from homology"/>
<comment type="subcellular location">
    <subcellularLocation>
        <location evidence="3">Endoplasmic reticulum lumen</location>
    </subcellularLocation>
</comment>
<evidence type="ECO:0000256" key="11">
    <source>
        <dbReference type="ARBA" id="ARBA00023004"/>
    </source>
</evidence>
<comment type="function">
    <text evidence="2">Catalyzes the post-translational formation of 4-hydroxyproline in -Xaa-Pro-Gly- sequences in collagens and other proteins.</text>
</comment>
<dbReference type="InterPro" id="IPR045054">
    <property type="entry name" value="P4HA-like"/>
</dbReference>
<dbReference type="Proteomes" id="UP000694865">
    <property type="component" value="Unplaced"/>
</dbReference>
<evidence type="ECO:0000256" key="2">
    <source>
        <dbReference type="ARBA" id="ARBA00002035"/>
    </source>
</evidence>
<evidence type="ECO:0000256" key="13">
    <source>
        <dbReference type="SAM" id="SignalP"/>
    </source>
</evidence>
<dbReference type="InterPro" id="IPR006620">
    <property type="entry name" value="Pro_4_hyd_alph"/>
</dbReference>
<gene>
    <name evidence="16" type="primary">LOC102804937</name>
</gene>
<comment type="similarity">
    <text evidence="4">Belongs to the P4HA family.</text>
</comment>
<comment type="cofactor">
    <cofactor evidence="1">
        <name>L-ascorbate</name>
        <dbReference type="ChEBI" id="CHEBI:38290"/>
    </cofactor>
</comment>
<dbReference type="InterPro" id="IPR044862">
    <property type="entry name" value="Pro_4_hyd_alph_FE2OG_OXY"/>
</dbReference>
<dbReference type="Pfam" id="PF08336">
    <property type="entry name" value="P4Ha_N"/>
    <property type="match status" value="1"/>
</dbReference>
<accession>A0ABM0MIB6</accession>
<dbReference type="GeneID" id="102804937"/>
<evidence type="ECO:0000313" key="16">
    <source>
        <dbReference type="RefSeq" id="XP_006819757.1"/>
    </source>
</evidence>
<dbReference type="Gene3D" id="2.60.120.620">
    <property type="entry name" value="q2cbj1_9rhob like domain"/>
    <property type="match status" value="1"/>
</dbReference>
<dbReference type="Pfam" id="PF13640">
    <property type="entry name" value="2OG-FeII_Oxy_3"/>
    <property type="match status" value="1"/>
</dbReference>
<keyword evidence="12" id="KW-0325">Glycoprotein</keyword>
<dbReference type="PROSITE" id="PS51471">
    <property type="entry name" value="FE2OG_OXY"/>
    <property type="match status" value="1"/>
</dbReference>
<evidence type="ECO:0000256" key="1">
    <source>
        <dbReference type="ARBA" id="ARBA00001961"/>
    </source>
</evidence>
<dbReference type="InterPro" id="IPR059068">
    <property type="entry name" value="TPR_P4H"/>
</dbReference>
<keyword evidence="13" id="KW-0732">Signal</keyword>
<evidence type="ECO:0000256" key="10">
    <source>
        <dbReference type="ARBA" id="ARBA00023002"/>
    </source>
</evidence>
<keyword evidence="7" id="KW-0256">Endoplasmic reticulum</keyword>
<evidence type="ECO:0000256" key="9">
    <source>
        <dbReference type="ARBA" id="ARBA00022964"/>
    </source>
</evidence>
<dbReference type="EC" id="1.14.11.2" evidence="5"/>
<dbReference type="SMART" id="SM00702">
    <property type="entry name" value="P4Hc"/>
    <property type="match status" value="1"/>
</dbReference>
<evidence type="ECO:0000256" key="6">
    <source>
        <dbReference type="ARBA" id="ARBA00022723"/>
    </source>
</evidence>
<keyword evidence="6" id="KW-0479">Metal-binding</keyword>
<feature type="chain" id="PRO_5047198687" description="procollagen-proline 4-dioxygenase" evidence="13">
    <location>
        <begin position="25"/>
        <end position="518"/>
    </location>
</feature>
<keyword evidence="9" id="KW-0223">Dioxygenase</keyword>
<keyword evidence="15" id="KW-1185">Reference proteome</keyword>
<organism evidence="15 16">
    <name type="scientific">Saccoglossus kowalevskii</name>
    <name type="common">Acorn worm</name>
    <dbReference type="NCBI Taxonomy" id="10224"/>
    <lineage>
        <taxon>Eukaryota</taxon>
        <taxon>Metazoa</taxon>
        <taxon>Hemichordata</taxon>
        <taxon>Enteropneusta</taxon>
        <taxon>Harrimaniidae</taxon>
        <taxon>Saccoglossus</taxon>
    </lineage>
</organism>
<evidence type="ECO:0000256" key="8">
    <source>
        <dbReference type="ARBA" id="ARBA00022896"/>
    </source>
</evidence>
<name>A0ABM0MIB6_SACKO</name>
<evidence type="ECO:0000256" key="4">
    <source>
        <dbReference type="ARBA" id="ARBA00006511"/>
    </source>
</evidence>
<evidence type="ECO:0000256" key="3">
    <source>
        <dbReference type="ARBA" id="ARBA00004319"/>
    </source>
</evidence>
<evidence type="ECO:0000256" key="7">
    <source>
        <dbReference type="ARBA" id="ARBA00022824"/>
    </source>
</evidence>
<dbReference type="Pfam" id="PF23558">
    <property type="entry name" value="TPR_P4H"/>
    <property type="match status" value="1"/>
</dbReference>
<feature type="domain" description="Fe2OG dioxygenase" evidence="14">
    <location>
        <begin position="402"/>
        <end position="503"/>
    </location>
</feature>